<dbReference type="InterPro" id="IPR011006">
    <property type="entry name" value="CheY-like_superfamily"/>
</dbReference>
<dbReference type="InterPro" id="IPR025943">
    <property type="entry name" value="Sigma_54_int_dom_ATP-bd_2"/>
</dbReference>
<dbReference type="Gene3D" id="1.10.10.60">
    <property type="entry name" value="Homeodomain-like"/>
    <property type="match status" value="1"/>
</dbReference>
<dbReference type="PANTHER" id="PTHR32071">
    <property type="entry name" value="TRANSCRIPTIONAL REGULATORY PROTEIN"/>
    <property type="match status" value="1"/>
</dbReference>
<keyword evidence="4" id="KW-0902">Two-component regulatory system</keyword>
<gene>
    <name evidence="11" type="ORF">A7E78_11515</name>
</gene>
<dbReference type="Pfam" id="PF00072">
    <property type="entry name" value="Response_reg"/>
    <property type="match status" value="1"/>
</dbReference>
<name>A0A1L3GR41_9BACT</name>
<dbReference type="PROSITE" id="PS00675">
    <property type="entry name" value="SIGMA54_INTERACT_1"/>
    <property type="match status" value="1"/>
</dbReference>
<evidence type="ECO:0000256" key="7">
    <source>
        <dbReference type="ARBA" id="ARBA00023163"/>
    </source>
</evidence>
<dbReference type="PANTHER" id="PTHR32071:SF116">
    <property type="entry name" value="TRANSCRIPTIONAL REGULATORY PROTEIN GLRR"/>
    <property type="match status" value="1"/>
</dbReference>
<dbReference type="PROSITE" id="PS00688">
    <property type="entry name" value="SIGMA54_INTERACT_3"/>
    <property type="match status" value="1"/>
</dbReference>
<dbReference type="FunFam" id="3.40.50.2300:FF:000018">
    <property type="entry name" value="DNA-binding transcriptional regulator NtrC"/>
    <property type="match status" value="1"/>
</dbReference>
<dbReference type="InterPro" id="IPR025662">
    <property type="entry name" value="Sigma_54_int_dom_ATP-bd_1"/>
</dbReference>
<dbReference type="InterPro" id="IPR003593">
    <property type="entry name" value="AAA+_ATPase"/>
</dbReference>
<dbReference type="GO" id="GO:0003677">
    <property type="term" value="F:DNA binding"/>
    <property type="evidence" value="ECO:0007669"/>
    <property type="project" value="UniProtKB-KW"/>
</dbReference>
<dbReference type="AlphaFoldDB" id="A0A1L3GR41"/>
<dbReference type="Gene3D" id="3.40.50.300">
    <property type="entry name" value="P-loop containing nucleotide triphosphate hydrolases"/>
    <property type="match status" value="1"/>
</dbReference>
<dbReference type="PROSITE" id="PS00676">
    <property type="entry name" value="SIGMA54_INTERACT_2"/>
    <property type="match status" value="1"/>
</dbReference>
<feature type="domain" description="Sigma-54 factor interaction" evidence="9">
    <location>
        <begin position="145"/>
        <end position="374"/>
    </location>
</feature>
<dbReference type="GO" id="GO:0006355">
    <property type="term" value="P:regulation of DNA-templated transcription"/>
    <property type="evidence" value="ECO:0007669"/>
    <property type="project" value="InterPro"/>
</dbReference>
<dbReference type="CDD" id="cd00009">
    <property type="entry name" value="AAA"/>
    <property type="match status" value="1"/>
</dbReference>
<dbReference type="Pfam" id="PF00158">
    <property type="entry name" value="Sigma54_activat"/>
    <property type="match status" value="1"/>
</dbReference>
<evidence type="ECO:0000259" key="9">
    <source>
        <dbReference type="PROSITE" id="PS50045"/>
    </source>
</evidence>
<keyword evidence="2" id="KW-0547">Nucleotide-binding</keyword>
<dbReference type="KEGG" id="pef:A7E78_11515"/>
<dbReference type="RefSeq" id="WP_072284450.1">
    <property type="nucleotide sequence ID" value="NZ_CP015519.1"/>
</dbReference>
<protein>
    <submittedName>
        <fullName evidence="11">Two-component system response regulator GlrR</fullName>
    </submittedName>
</protein>
<keyword evidence="1 8" id="KW-0597">Phosphoprotein</keyword>
<dbReference type="SUPFAM" id="SSF52540">
    <property type="entry name" value="P-loop containing nucleoside triphosphate hydrolases"/>
    <property type="match status" value="1"/>
</dbReference>
<dbReference type="InterPro" id="IPR009057">
    <property type="entry name" value="Homeodomain-like_sf"/>
</dbReference>
<dbReference type="SMART" id="SM00448">
    <property type="entry name" value="REC"/>
    <property type="match status" value="1"/>
</dbReference>
<feature type="modified residue" description="4-aspartylphosphate" evidence="8">
    <location>
        <position position="57"/>
    </location>
</feature>
<evidence type="ECO:0000256" key="5">
    <source>
        <dbReference type="ARBA" id="ARBA00023015"/>
    </source>
</evidence>
<reference evidence="11 12" key="1">
    <citation type="journal article" date="2017" name="Genome Announc.">
        <title>Complete Genome Sequences of Two Acetylene-Fermenting Pelobacter acetylenicus Strains.</title>
        <authorList>
            <person name="Sutton J.M."/>
            <person name="Baesman S.M."/>
            <person name="Fierst J.L."/>
            <person name="Poret-Peterson A.T."/>
            <person name="Oremland R.S."/>
            <person name="Dunlap D.S."/>
            <person name="Akob D.M."/>
        </authorList>
    </citation>
    <scope>NUCLEOTIDE SEQUENCE [LARGE SCALE GENOMIC DNA]</scope>
    <source>
        <strain evidence="11 12">SFB93</strain>
    </source>
</reference>
<dbReference type="STRING" id="1842532.A7E78_11515"/>
<keyword evidence="3" id="KW-0067">ATP-binding</keyword>
<keyword evidence="5" id="KW-0805">Transcription regulation</keyword>
<evidence type="ECO:0000256" key="2">
    <source>
        <dbReference type="ARBA" id="ARBA00022741"/>
    </source>
</evidence>
<dbReference type="Proteomes" id="UP000182517">
    <property type="component" value="Chromosome"/>
</dbReference>
<feature type="domain" description="Response regulatory" evidence="10">
    <location>
        <begin position="8"/>
        <end position="122"/>
    </location>
</feature>
<sequence>MEEQDKYRLLLVDDDVDLLRLLSIRLSAAGYQVTVAESGEQALGLLPVVRPHLVLSDMRMEGMDGMALFDAIRKNHSALPVIIMTAHGSIPDAVDATRRGVFGFLAKPLDKQDLLQEIKRALSMCGPPLDVEAGAAGEDQWRREIITQSPAMLDLLSKAKLAAESGSAVLIRGESGSGKEMLARAIHWASNRSAEPFVAVNCGAIPDTLLESELFGHSKGAFTGAVKDYPGLFRSAQGGTLFLDEIGDMPLALQVKLLRVLQEKRMRPVGSVESIDIDVRIVSATHRQLESEIADGNFREDLYYRLNVVSLELPNLAGRREDIPLLAQHFLQELVDRSGKKVSGFAPEAMELLLAAAWPGNVRQLYNVVEQAVALSTSPVIPEELVSNAIKESREHILPFSEARREFEQQYLVRLMQITEGNVSHAARIAGRNRTEFYKLLGRHHIVPALFKS</sequence>
<dbReference type="GO" id="GO:0000160">
    <property type="term" value="P:phosphorelay signal transduction system"/>
    <property type="evidence" value="ECO:0007669"/>
    <property type="project" value="UniProtKB-KW"/>
</dbReference>
<organism evidence="11 12">
    <name type="scientific">Syntrophotalea acetylenivorans</name>
    <dbReference type="NCBI Taxonomy" id="1842532"/>
    <lineage>
        <taxon>Bacteria</taxon>
        <taxon>Pseudomonadati</taxon>
        <taxon>Thermodesulfobacteriota</taxon>
        <taxon>Desulfuromonadia</taxon>
        <taxon>Desulfuromonadales</taxon>
        <taxon>Syntrophotaleaceae</taxon>
        <taxon>Syntrophotalea</taxon>
    </lineage>
</organism>
<dbReference type="Pfam" id="PF25601">
    <property type="entry name" value="AAA_lid_14"/>
    <property type="match status" value="1"/>
</dbReference>
<dbReference type="PROSITE" id="PS50110">
    <property type="entry name" value="RESPONSE_REGULATORY"/>
    <property type="match status" value="1"/>
</dbReference>
<dbReference type="SUPFAM" id="SSF52172">
    <property type="entry name" value="CheY-like"/>
    <property type="match status" value="1"/>
</dbReference>
<dbReference type="OrthoDB" id="9814761at2"/>
<dbReference type="InterPro" id="IPR058031">
    <property type="entry name" value="AAA_lid_NorR"/>
</dbReference>
<keyword evidence="6" id="KW-0238">DNA-binding</keyword>
<dbReference type="InterPro" id="IPR002078">
    <property type="entry name" value="Sigma_54_int"/>
</dbReference>
<dbReference type="InterPro" id="IPR001789">
    <property type="entry name" value="Sig_transdc_resp-reg_receiver"/>
</dbReference>
<evidence type="ECO:0000313" key="12">
    <source>
        <dbReference type="Proteomes" id="UP000182517"/>
    </source>
</evidence>
<evidence type="ECO:0000256" key="4">
    <source>
        <dbReference type="ARBA" id="ARBA00023012"/>
    </source>
</evidence>
<keyword evidence="7" id="KW-0804">Transcription</keyword>
<dbReference type="FunFam" id="3.40.50.300:FF:000006">
    <property type="entry name" value="DNA-binding transcriptional regulator NtrC"/>
    <property type="match status" value="1"/>
</dbReference>
<evidence type="ECO:0000256" key="8">
    <source>
        <dbReference type="PROSITE-ProRule" id="PRU00169"/>
    </source>
</evidence>
<accession>A0A1L3GR41</accession>
<evidence type="ECO:0000256" key="6">
    <source>
        <dbReference type="ARBA" id="ARBA00023125"/>
    </source>
</evidence>
<dbReference type="EMBL" id="CP015519">
    <property type="protein sequence ID" value="APG28421.1"/>
    <property type="molecule type" value="Genomic_DNA"/>
</dbReference>
<dbReference type="Gene3D" id="1.10.8.60">
    <property type="match status" value="1"/>
</dbReference>
<dbReference type="SUPFAM" id="SSF46689">
    <property type="entry name" value="Homeodomain-like"/>
    <property type="match status" value="1"/>
</dbReference>
<dbReference type="SMART" id="SM00382">
    <property type="entry name" value="AAA"/>
    <property type="match status" value="1"/>
</dbReference>
<evidence type="ECO:0000313" key="11">
    <source>
        <dbReference type="EMBL" id="APG28421.1"/>
    </source>
</evidence>
<dbReference type="Gene3D" id="3.40.50.2300">
    <property type="match status" value="1"/>
</dbReference>
<evidence type="ECO:0000259" key="10">
    <source>
        <dbReference type="PROSITE" id="PS50110"/>
    </source>
</evidence>
<proteinExistence type="predicted"/>
<dbReference type="InterPro" id="IPR027417">
    <property type="entry name" value="P-loop_NTPase"/>
</dbReference>
<dbReference type="PROSITE" id="PS50045">
    <property type="entry name" value="SIGMA54_INTERACT_4"/>
    <property type="match status" value="1"/>
</dbReference>
<keyword evidence="12" id="KW-1185">Reference proteome</keyword>
<evidence type="ECO:0000256" key="1">
    <source>
        <dbReference type="ARBA" id="ARBA00022553"/>
    </source>
</evidence>
<dbReference type="GO" id="GO:0005524">
    <property type="term" value="F:ATP binding"/>
    <property type="evidence" value="ECO:0007669"/>
    <property type="project" value="UniProtKB-KW"/>
</dbReference>
<dbReference type="InterPro" id="IPR025944">
    <property type="entry name" value="Sigma_54_int_dom_CS"/>
</dbReference>
<evidence type="ECO:0000256" key="3">
    <source>
        <dbReference type="ARBA" id="ARBA00022840"/>
    </source>
</evidence>